<proteinExistence type="predicted"/>
<dbReference type="Proteomes" id="UP000749559">
    <property type="component" value="Unassembled WGS sequence"/>
</dbReference>
<protein>
    <submittedName>
        <fullName evidence="2">Uncharacterized protein</fullName>
    </submittedName>
</protein>
<evidence type="ECO:0000313" key="2">
    <source>
        <dbReference type="EMBL" id="CAH1780779.1"/>
    </source>
</evidence>
<dbReference type="PANTHER" id="PTHR45823:SF1">
    <property type="entry name" value="T-SNARE COILED-COIL HOMOLOGY DOMAIN-CONTAINING PROTEIN"/>
    <property type="match status" value="1"/>
</dbReference>
<evidence type="ECO:0000256" key="1">
    <source>
        <dbReference type="SAM" id="MobiDB-lite"/>
    </source>
</evidence>
<feature type="compositionally biased region" description="Polar residues" evidence="1">
    <location>
        <begin position="491"/>
        <end position="505"/>
    </location>
</feature>
<organism evidence="2 3">
    <name type="scientific">Owenia fusiformis</name>
    <name type="common">Polychaete worm</name>
    <dbReference type="NCBI Taxonomy" id="6347"/>
    <lineage>
        <taxon>Eukaryota</taxon>
        <taxon>Metazoa</taxon>
        <taxon>Spiralia</taxon>
        <taxon>Lophotrochozoa</taxon>
        <taxon>Annelida</taxon>
        <taxon>Polychaeta</taxon>
        <taxon>Sedentaria</taxon>
        <taxon>Canalipalpata</taxon>
        <taxon>Sabellida</taxon>
        <taxon>Oweniida</taxon>
        <taxon>Oweniidae</taxon>
        <taxon>Owenia</taxon>
    </lineage>
</organism>
<feature type="region of interest" description="Disordered" evidence="1">
    <location>
        <begin position="84"/>
        <end position="124"/>
    </location>
</feature>
<gene>
    <name evidence="2" type="ORF">OFUS_LOCUS7424</name>
</gene>
<sequence length="505" mass="56098">MADEAKVIRVDSEISMTMQKPTNSDADSVEIEEVADGDQHVTVGEHGDDNGCTITDEEVAQRLDDIQQWKAELLAEENKLLSRNVSANNTPGVSSKPSETSNRSSSLPLDQHVHGGEVSSPPVPSMPSVYSTVGAVGPIMSAHAPLVVSTPRSLLNFVTCVNTRPVNTVTNTFAAAVNRNTSQEYQRNSNPATIRDPAGPHVMSNPGLHRSHPNEIPLVQQTPLLPVSAMQPLSRKEHKVRPYNGTSSWRTFKFSFDTIADINGWDDQRRAVELLTCLEGDAQKVYEIIEPSRKLDYHYVSSCLNDLYNPNHQEEKYRNQLRKRLKKKGESVNSLGYDILRLANLGYGHLPEASRDQLALDAFKHALKTTDSQMSYHIFSKAPTTMREAIDSALQMEGYAEDTVVPIRATIAATSDTAQSSEPDQLTPSAFKDLAVRLTQFLDRKPASDKRCFYCNIQFHQVARCRIKKDDVEKGRISADHRGKRPEHLWPSSSKVSLNQNGVSQ</sequence>
<feature type="region of interest" description="Disordered" evidence="1">
    <location>
        <begin position="476"/>
        <end position="505"/>
    </location>
</feature>
<accession>A0A8J1Y0E0</accession>
<feature type="compositionally biased region" description="Polar residues" evidence="1">
    <location>
        <begin position="84"/>
        <end position="108"/>
    </location>
</feature>
<name>A0A8J1Y0E0_OWEFU</name>
<comment type="caution">
    <text evidence="2">The sequence shown here is derived from an EMBL/GenBank/DDBJ whole genome shotgun (WGS) entry which is preliminary data.</text>
</comment>
<dbReference type="OrthoDB" id="6078991at2759"/>
<dbReference type="AlphaFoldDB" id="A0A8J1Y0E0"/>
<dbReference type="PANTHER" id="PTHR45823">
    <property type="entry name" value="T-SNARE COILED-COIL HOMOLOGY DOMAIN-CONTAINING PROTEIN"/>
    <property type="match status" value="1"/>
</dbReference>
<dbReference type="EMBL" id="CAIIXF020000004">
    <property type="protein sequence ID" value="CAH1780779.1"/>
    <property type="molecule type" value="Genomic_DNA"/>
</dbReference>
<evidence type="ECO:0000313" key="3">
    <source>
        <dbReference type="Proteomes" id="UP000749559"/>
    </source>
</evidence>
<keyword evidence="3" id="KW-1185">Reference proteome</keyword>
<reference evidence="2" key="1">
    <citation type="submission" date="2022-03" db="EMBL/GenBank/DDBJ databases">
        <authorList>
            <person name="Martin C."/>
        </authorList>
    </citation>
    <scope>NUCLEOTIDE SEQUENCE</scope>
</reference>